<reference evidence="2 3" key="1">
    <citation type="journal article" date="2014" name="FEMS Microbiol. Ecol.">
        <title>Sphaerotilus natans encrusted with nanoball-shaped Fe(III) oxide minerals formed by nitrate-reducing mixotrophic Fe(II) oxidation.</title>
        <authorList>
            <person name="Park S."/>
            <person name="Kim D.H."/>
            <person name="Lee J.H."/>
            <person name="Hur H.G."/>
        </authorList>
    </citation>
    <scope>NUCLEOTIDE SEQUENCE [LARGE SCALE GENOMIC DNA]</scope>
    <source>
        <strain evidence="2 3">DSM 6575</strain>
    </source>
</reference>
<proteinExistence type="predicted"/>
<gene>
    <name evidence="2" type="ORF">X805_38940</name>
</gene>
<dbReference type="Proteomes" id="UP000026714">
    <property type="component" value="Unassembled WGS sequence"/>
</dbReference>
<dbReference type="EMBL" id="AZRA01000132">
    <property type="protein sequence ID" value="KDB50510.1"/>
    <property type="molecule type" value="Genomic_DNA"/>
</dbReference>
<evidence type="ECO:0000259" key="1">
    <source>
        <dbReference type="Pfam" id="PF01584"/>
    </source>
</evidence>
<accession>A0A059KGQ1</accession>
<name>A0A059KGQ1_9BURK</name>
<dbReference type="InterPro" id="IPR002545">
    <property type="entry name" value="CheW-lke_dom"/>
</dbReference>
<evidence type="ECO:0000313" key="3">
    <source>
        <dbReference type="Proteomes" id="UP000026714"/>
    </source>
</evidence>
<dbReference type="eggNOG" id="ENOG5033VHD">
    <property type="taxonomic scope" value="Bacteria"/>
</dbReference>
<sequence length="469" mass="52369">MLNAGALRQQADSMLADMGVDEHAYLQLTDHYLSHIEGIAQALRDVCPDGDTYELPQSLANAWLELRLIWNRCNQQMQYQNMQDGASPGLMVAGSLIGQLLDNLRPFLDVDSLLLVDKIGTDLYETARRASEQNRRLLERMSRASDGANRAVESLLMALEQVQQQLQAPEVRRELDKAVEVVVEEIERALVLTGEDIGAALEARLLKALDGSALRVLPQLQGFDNKTCMQPDVARLLVDLSEEWALALKEQALNHSVEERITDHQTAFVTLKVQISVDANDLILTFDDDGDGTVVYARNRPSDAVHNVRLNLVQEEGRGRRLEARCNLRKVIDYLVIRSLDDAADGWLAVPLSNVESIEQRSTEQLRMRGNVLTARDSGEVIPVVDAGLLLFNEHNVHQQQDAYVIVQHDRGRRMALRVSGIEGTRRAALHAVPEGLHATRLRGFIQSERRVIGVLNLAEIGRMQSRAA</sequence>
<keyword evidence="3" id="KW-1185">Reference proteome</keyword>
<feature type="domain" description="CheW-like" evidence="1">
    <location>
        <begin position="344"/>
        <end position="461"/>
    </location>
</feature>
<dbReference type="GO" id="GO:0006935">
    <property type="term" value="P:chemotaxis"/>
    <property type="evidence" value="ECO:0007669"/>
    <property type="project" value="InterPro"/>
</dbReference>
<dbReference type="SUPFAM" id="SSF50341">
    <property type="entry name" value="CheW-like"/>
    <property type="match status" value="1"/>
</dbReference>
<dbReference type="STRING" id="34103.SAMN05421778_102217"/>
<dbReference type="Pfam" id="PF01584">
    <property type="entry name" value="CheW"/>
    <property type="match status" value="1"/>
</dbReference>
<dbReference type="AlphaFoldDB" id="A0A059KGQ1"/>
<dbReference type="GO" id="GO:0007165">
    <property type="term" value="P:signal transduction"/>
    <property type="evidence" value="ECO:0007669"/>
    <property type="project" value="InterPro"/>
</dbReference>
<comment type="caution">
    <text evidence="2">The sequence shown here is derived from an EMBL/GenBank/DDBJ whole genome shotgun (WGS) entry which is preliminary data.</text>
</comment>
<protein>
    <recommendedName>
        <fullName evidence="1">CheW-like domain-containing protein</fullName>
    </recommendedName>
</protein>
<organism evidence="2 3">
    <name type="scientific">Sphaerotilus natans subsp. natans DSM 6575</name>
    <dbReference type="NCBI Taxonomy" id="1286631"/>
    <lineage>
        <taxon>Bacteria</taxon>
        <taxon>Pseudomonadati</taxon>
        <taxon>Pseudomonadota</taxon>
        <taxon>Betaproteobacteria</taxon>
        <taxon>Burkholderiales</taxon>
        <taxon>Sphaerotilaceae</taxon>
        <taxon>Sphaerotilus</taxon>
    </lineage>
</organism>
<evidence type="ECO:0000313" key="2">
    <source>
        <dbReference type="EMBL" id="KDB50510.1"/>
    </source>
</evidence>
<dbReference type="InterPro" id="IPR036061">
    <property type="entry name" value="CheW-like_dom_sf"/>
</dbReference>